<dbReference type="AlphaFoldDB" id="A0A4S2L4F6"/>
<dbReference type="GO" id="GO:0010971">
    <property type="term" value="P:positive regulation of G2/M transition of mitotic cell cycle"/>
    <property type="evidence" value="ECO:0007669"/>
    <property type="project" value="TreeGrafter"/>
</dbReference>
<dbReference type="InterPro" id="IPR036873">
    <property type="entry name" value="Rhodanese-like_dom_sf"/>
</dbReference>
<feature type="compositionally biased region" description="Polar residues" evidence="1">
    <location>
        <begin position="753"/>
        <end position="762"/>
    </location>
</feature>
<dbReference type="OrthoDB" id="9999371at2759"/>
<dbReference type="GO" id="GO:0110032">
    <property type="term" value="P:positive regulation of G2/MI transition of meiotic cell cycle"/>
    <property type="evidence" value="ECO:0007669"/>
    <property type="project" value="TreeGrafter"/>
</dbReference>
<evidence type="ECO:0000259" key="2">
    <source>
        <dbReference type="PROSITE" id="PS50206"/>
    </source>
</evidence>
<feature type="region of interest" description="Disordered" evidence="1">
    <location>
        <begin position="136"/>
        <end position="160"/>
    </location>
</feature>
<dbReference type="InterPro" id="IPR001763">
    <property type="entry name" value="Rhodanese-like_dom"/>
</dbReference>
<evidence type="ECO:0000313" key="4">
    <source>
        <dbReference type="Proteomes" id="UP000308267"/>
    </source>
</evidence>
<organism evidence="3 4">
    <name type="scientific">Opisthorchis felineus</name>
    <dbReference type="NCBI Taxonomy" id="147828"/>
    <lineage>
        <taxon>Eukaryota</taxon>
        <taxon>Metazoa</taxon>
        <taxon>Spiralia</taxon>
        <taxon>Lophotrochozoa</taxon>
        <taxon>Platyhelminthes</taxon>
        <taxon>Trematoda</taxon>
        <taxon>Digenea</taxon>
        <taxon>Opisthorchiida</taxon>
        <taxon>Opisthorchiata</taxon>
        <taxon>Opisthorchiidae</taxon>
        <taxon>Opisthorchis</taxon>
    </lineage>
</organism>
<dbReference type="GO" id="GO:0005737">
    <property type="term" value="C:cytoplasm"/>
    <property type="evidence" value="ECO:0007669"/>
    <property type="project" value="TreeGrafter"/>
</dbReference>
<gene>
    <name evidence="3" type="ORF">CRM22_009820</name>
</gene>
<dbReference type="Pfam" id="PF00581">
    <property type="entry name" value="Rhodanese"/>
    <property type="match status" value="1"/>
</dbReference>
<dbReference type="PROSITE" id="PS50206">
    <property type="entry name" value="RHODANESE_3"/>
    <property type="match status" value="1"/>
</dbReference>
<evidence type="ECO:0000313" key="3">
    <source>
        <dbReference type="EMBL" id="TGZ57852.1"/>
    </source>
</evidence>
<proteinExistence type="predicted"/>
<dbReference type="Gene3D" id="3.40.250.10">
    <property type="entry name" value="Rhodanese-like domain"/>
    <property type="match status" value="1"/>
</dbReference>
<feature type="compositionally biased region" description="Low complexity" evidence="1">
    <location>
        <begin position="763"/>
        <end position="777"/>
    </location>
</feature>
<name>A0A4S2L4F6_OPIFE</name>
<dbReference type="EMBL" id="SJOL01009396">
    <property type="protein sequence ID" value="TGZ57852.1"/>
    <property type="molecule type" value="Genomic_DNA"/>
</dbReference>
<keyword evidence="4" id="KW-1185">Reference proteome</keyword>
<dbReference type="SUPFAM" id="SSF52821">
    <property type="entry name" value="Rhodanese/Cell cycle control phosphatase"/>
    <property type="match status" value="1"/>
</dbReference>
<reference evidence="3 4" key="1">
    <citation type="journal article" date="2019" name="BMC Genomics">
        <title>New insights from Opisthorchis felineus genome: update on genomics of the epidemiologically important liver flukes.</title>
        <authorList>
            <person name="Ershov N.I."/>
            <person name="Mordvinov V.A."/>
            <person name="Prokhortchouk E.B."/>
            <person name="Pakharukova M.Y."/>
            <person name="Gunbin K.V."/>
            <person name="Ustyantsev K."/>
            <person name="Genaev M.A."/>
            <person name="Blinov A.G."/>
            <person name="Mazur A."/>
            <person name="Boulygina E."/>
            <person name="Tsygankova S."/>
            <person name="Khrameeva E."/>
            <person name="Chekanov N."/>
            <person name="Fan G."/>
            <person name="Xiao A."/>
            <person name="Zhang H."/>
            <person name="Xu X."/>
            <person name="Yang H."/>
            <person name="Solovyev V."/>
            <person name="Lee S.M."/>
            <person name="Liu X."/>
            <person name="Afonnikov D.A."/>
            <person name="Skryabin K.G."/>
        </authorList>
    </citation>
    <scope>NUCLEOTIDE SEQUENCE [LARGE SCALE GENOMIC DNA]</scope>
    <source>
        <strain evidence="3">AK-0245</strain>
        <tissue evidence="3">Whole organism</tissue>
    </source>
</reference>
<accession>A0A4S2L4F6</accession>
<dbReference type="Proteomes" id="UP000308267">
    <property type="component" value="Unassembled WGS sequence"/>
</dbReference>
<dbReference type="PANTHER" id="PTHR10828:SF17">
    <property type="entry name" value="PROTEIN-TYROSINE-PHOSPHATASE"/>
    <property type="match status" value="1"/>
</dbReference>
<dbReference type="STRING" id="147828.A0A4S2L4F6"/>
<feature type="domain" description="Rhodanese" evidence="2">
    <location>
        <begin position="440"/>
        <end position="648"/>
    </location>
</feature>
<evidence type="ECO:0000256" key="1">
    <source>
        <dbReference type="SAM" id="MobiDB-lite"/>
    </source>
</evidence>
<dbReference type="PANTHER" id="PTHR10828">
    <property type="entry name" value="M-PHASE INDUCER PHOSPHATASE DUAL SPECIFICITY PHOSPHATASE CDC25"/>
    <property type="match status" value="1"/>
</dbReference>
<dbReference type="SMART" id="SM00450">
    <property type="entry name" value="RHOD"/>
    <property type="match status" value="1"/>
</dbReference>
<feature type="region of interest" description="Disordered" evidence="1">
    <location>
        <begin position="751"/>
        <end position="781"/>
    </location>
</feature>
<dbReference type="GO" id="GO:0005634">
    <property type="term" value="C:nucleus"/>
    <property type="evidence" value="ECO:0007669"/>
    <property type="project" value="TreeGrafter"/>
</dbReference>
<sequence length="950" mass="103943">MFPVRFRKFGKQINDAPTTDTPVTRLTQILSKTSFEEPHDGTYPTQKLSMISEHTPVDLDECANQEPPIQLAGWAHSRVRDKGVPATSKPLLSREFSNSCSSGYSSASQSAPPTCNAERVFNFALGWAPSTNPVFSNQSQSTLGRKSDGFSSSPPTLRRSQSCYSRGWLSKRHRAQNWPRISGIMKSFSGSMSPHVADTNSCPAALTSGIQSAVQYPEAPKRLSLPPLGERFSPVPDASPPHAPNGFAKFNFSRISTEGDGHLDVSLDCSGLPQAKKLRMDNEASGFPIAPADSSREDKVDVDTTLPLDDSRCEAVHNSSEQAKSDAGRAKLPFEVFRHHSTPLVSARPLHLPFICPLVSSPTPQMPLANKPLLSRSNSVPVSTISEKLGRCISILDNPNFRCDGRRPRALPVISRTDSGLHCVSIDTVAELVTNSDDKRNPSFVIVDCRFPYEYDGGHINGAINIFTHSDLVLEIFNRVPAQRPPGSSGPPKILGEGLAKRLALAPREPLSAPCEPISDDESDEDDLELGQFTSEASQLELAVAAANENYKSGPPEDGTADSRLETDISSLSNGTNFSGSCGSQESSFVVIFHCEFSSQRAPDLAAFLRSVDRLSNYHRYPFLYFPEIYVMKGGYSAFFQKYSHICTPQTYVKMSNREYRTHFRLYRRLTKRVSSACTACIRPQHKLLDQPVVDPMNSFGQTSLTNRSMEIAKQPLGSVFPTLDVRPQPDGIVACEDEAMLVPMDACEDQENMNSTSDQPLNSPSNRPVESPVSRRSSPHAVLDVEDTASSLSDSPLSLAETVIRVGRRVIAATLCTADPSIGANNLLEKFNSQIARDATRAGECGRPHEPLKRASTVVGMGNWLAEKTANRSKRTPTQQLITNPFLCDESKLLQTTPAFDRSRPATVIRTPLNCVNNRQGGLVNFFNTSQTPIIPDRTRKPSASSSQS</sequence>
<protein>
    <recommendedName>
        <fullName evidence="2">Rhodanese domain-containing protein</fullName>
    </recommendedName>
</protein>
<dbReference type="GO" id="GO:0000086">
    <property type="term" value="P:G2/M transition of mitotic cell cycle"/>
    <property type="evidence" value="ECO:0007669"/>
    <property type="project" value="TreeGrafter"/>
</dbReference>
<comment type="caution">
    <text evidence="3">The sequence shown here is derived from an EMBL/GenBank/DDBJ whole genome shotgun (WGS) entry which is preliminary data.</text>
</comment>
<dbReference type="GO" id="GO:0004725">
    <property type="term" value="F:protein tyrosine phosphatase activity"/>
    <property type="evidence" value="ECO:0007669"/>
    <property type="project" value="TreeGrafter"/>
</dbReference>